<gene>
    <name evidence="1" type="ORF">CEPIT_LOCUS925</name>
</gene>
<dbReference type="Proteomes" id="UP001152523">
    <property type="component" value="Unassembled WGS sequence"/>
</dbReference>
<keyword evidence="2" id="KW-1185">Reference proteome</keyword>
<accession>A0AAV0C1C1</accession>
<dbReference type="EMBL" id="CAMAPF010000006">
    <property type="protein sequence ID" value="CAH9056187.1"/>
    <property type="molecule type" value="Genomic_DNA"/>
</dbReference>
<evidence type="ECO:0000313" key="1">
    <source>
        <dbReference type="EMBL" id="CAH9056187.1"/>
    </source>
</evidence>
<evidence type="ECO:0000313" key="2">
    <source>
        <dbReference type="Proteomes" id="UP001152523"/>
    </source>
</evidence>
<protein>
    <submittedName>
        <fullName evidence="1">Uncharacterized protein</fullName>
    </submittedName>
</protein>
<reference evidence="1" key="1">
    <citation type="submission" date="2022-07" db="EMBL/GenBank/DDBJ databases">
        <authorList>
            <person name="Macas J."/>
            <person name="Novak P."/>
            <person name="Neumann P."/>
        </authorList>
    </citation>
    <scope>NUCLEOTIDE SEQUENCE</scope>
</reference>
<comment type="caution">
    <text evidence="1">The sequence shown here is derived from an EMBL/GenBank/DDBJ whole genome shotgun (WGS) entry which is preliminary data.</text>
</comment>
<name>A0AAV0C1C1_9ASTE</name>
<organism evidence="1 2">
    <name type="scientific">Cuscuta epithymum</name>
    <dbReference type="NCBI Taxonomy" id="186058"/>
    <lineage>
        <taxon>Eukaryota</taxon>
        <taxon>Viridiplantae</taxon>
        <taxon>Streptophyta</taxon>
        <taxon>Embryophyta</taxon>
        <taxon>Tracheophyta</taxon>
        <taxon>Spermatophyta</taxon>
        <taxon>Magnoliopsida</taxon>
        <taxon>eudicotyledons</taxon>
        <taxon>Gunneridae</taxon>
        <taxon>Pentapetalae</taxon>
        <taxon>asterids</taxon>
        <taxon>lamiids</taxon>
        <taxon>Solanales</taxon>
        <taxon>Convolvulaceae</taxon>
        <taxon>Cuscuteae</taxon>
        <taxon>Cuscuta</taxon>
        <taxon>Cuscuta subgen. Cuscuta</taxon>
    </lineage>
</organism>
<proteinExistence type="predicted"/>
<dbReference type="AlphaFoldDB" id="A0AAV0C1C1"/>
<sequence>MKFLKLTFVDDRQIGPLKSWSERLFSRVIVISLEECLKFYYHAFFGLFPMYDDKAIDPKIESNEVSTLLYALFNEFHAQYDNVPPPPTQAFSYKGKSIFKSAFDNLIKKLKQLSLLNKA</sequence>